<dbReference type="Proteomes" id="UP001219956">
    <property type="component" value="Unassembled WGS sequence"/>
</dbReference>
<dbReference type="NCBIfam" id="NF001159">
    <property type="entry name" value="PRK00150.1-3"/>
    <property type="match status" value="1"/>
</dbReference>
<keyword evidence="2 3" id="KW-0378">Hydrolase</keyword>
<dbReference type="CDD" id="cd00487">
    <property type="entry name" value="Pep_deformylase"/>
    <property type="match status" value="1"/>
</dbReference>
<comment type="similarity">
    <text evidence="1 2">Belongs to the polypeptide deformylase family.</text>
</comment>
<feature type="binding site" evidence="2">
    <location>
        <position position="91"/>
    </location>
    <ligand>
        <name>Fe cation</name>
        <dbReference type="ChEBI" id="CHEBI:24875"/>
    </ligand>
</feature>
<dbReference type="HAMAP" id="MF_00163">
    <property type="entry name" value="Pep_deformylase"/>
    <property type="match status" value="1"/>
</dbReference>
<feature type="binding site" evidence="2">
    <location>
        <position position="133"/>
    </location>
    <ligand>
        <name>Fe cation</name>
        <dbReference type="ChEBI" id="CHEBI:24875"/>
    </ligand>
</feature>
<comment type="function">
    <text evidence="2">Removes the formyl group from the N-terminal Met of newly synthesized proteins. Requires at least a dipeptide for an efficient rate of reaction. N-terminal L-methionine is a prerequisite for activity but the enzyme has broad specificity at other positions.</text>
</comment>
<dbReference type="InterPro" id="IPR036821">
    <property type="entry name" value="Peptide_deformylase_sf"/>
</dbReference>
<gene>
    <name evidence="2 3" type="primary">def</name>
    <name evidence="3" type="ORF">PQU95_07045</name>
</gene>
<sequence>MTVRPILPLSDPSLRRQALPVDDVQAVQYLVDDLLDTLYATRNGVGMAANQIGETFAVAVVDVSDGRNAPLVMINPRLVAQRGRVRGKEGCLSVPGYRASIARAEVIELAALDRCGQPFSLTACDFQAAAIQHELDHLGGRVFVDHLPRWRQRWVYWRHPQWLPAILPV</sequence>
<dbReference type="SUPFAM" id="SSF56420">
    <property type="entry name" value="Peptide deformylase"/>
    <property type="match status" value="1"/>
</dbReference>
<keyword evidence="2" id="KW-0648">Protein biosynthesis</keyword>
<protein>
    <recommendedName>
        <fullName evidence="2">Peptide deformylase</fullName>
        <shortName evidence="2">PDF</shortName>
        <ecNumber evidence="2">3.5.1.88</ecNumber>
    </recommendedName>
    <alternativeName>
        <fullName evidence="2">Polypeptide deformylase</fullName>
    </alternativeName>
</protein>
<dbReference type="PANTHER" id="PTHR10458:SF22">
    <property type="entry name" value="PEPTIDE DEFORMYLASE"/>
    <property type="match status" value="1"/>
</dbReference>
<dbReference type="PANTHER" id="PTHR10458">
    <property type="entry name" value="PEPTIDE DEFORMYLASE"/>
    <property type="match status" value="1"/>
</dbReference>
<keyword evidence="4" id="KW-1185">Reference proteome</keyword>
<dbReference type="EC" id="3.5.1.88" evidence="2"/>
<feature type="binding site" evidence="2">
    <location>
        <position position="137"/>
    </location>
    <ligand>
        <name>Fe cation</name>
        <dbReference type="ChEBI" id="CHEBI:24875"/>
    </ligand>
</feature>
<dbReference type="Gene3D" id="3.90.45.10">
    <property type="entry name" value="Peptide deformylase"/>
    <property type="match status" value="1"/>
</dbReference>
<evidence type="ECO:0000313" key="4">
    <source>
        <dbReference type="Proteomes" id="UP001219956"/>
    </source>
</evidence>
<dbReference type="InterPro" id="IPR023635">
    <property type="entry name" value="Peptide_deformylase"/>
</dbReference>
<dbReference type="PRINTS" id="PR01576">
    <property type="entry name" value="PDEFORMYLASE"/>
</dbReference>
<accession>A0ABT5IWL2</accession>
<keyword evidence="2" id="KW-0408">Iron</keyword>
<comment type="cofactor">
    <cofactor evidence="2">
        <name>Fe(2+)</name>
        <dbReference type="ChEBI" id="CHEBI:29033"/>
    </cofactor>
    <text evidence="2">Binds 1 Fe(2+) ion.</text>
</comment>
<name>A0ABT5IWL2_9NEIS</name>
<dbReference type="NCBIfam" id="TIGR00079">
    <property type="entry name" value="pept_deformyl"/>
    <property type="match status" value="1"/>
</dbReference>
<keyword evidence="2" id="KW-0479">Metal-binding</keyword>
<evidence type="ECO:0000313" key="3">
    <source>
        <dbReference type="EMBL" id="MDC7716969.1"/>
    </source>
</evidence>
<dbReference type="GO" id="GO:0042586">
    <property type="term" value="F:peptide deformylase activity"/>
    <property type="evidence" value="ECO:0007669"/>
    <property type="project" value="UniProtKB-EC"/>
</dbReference>
<evidence type="ECO:0000256" key="1">
    <source>
        <dbReference type="ARBA" id="ARBA00010759"/>
    </source>
</evidence>
<comment type="caution">
    <text evidence="3">The sequence shown here is derived from an EMBL/GenBank/DDBJ whole genome shotgun (WGS) entry which is preliminary data.</text>
</comment>
<proteinExistence type="inferred from homology"/>
<reference evidence="3 4" key="1">
    <citation type="submission" date="2023-01" db="EMBL/GenBank/DDBJ databases">
        <title>Novel species of the genus Vogesella isolated from rivers.</title>
        <authorList>
            <person name="Lu H."/>
        </authorList>
    </citation>
    <scope>NUCLEOTIDE SEQUENCE [LARGE SCALE GENOMIC DNA]</scope>
    <source>
        <strain evidence="3 4">DC21W</strain>
    </source>
</reference>
<comment type="catalytic activity">
    <reaction evidence="2">
        <text>N-terminal N-formyl-L-methionyl-[peptide] + H2O = N-terminal L-methionyl-[peptide] + formate</text>
        <dbReference type="Rhea" id="RHEA:24420"/>
        <dbReference type="Rhea" id="RHEA-COMP:10639"/>
        <dbReference type="Rhea" id="RHEA-COMP:10640"/>
        <dbReference type="ChEBI" id="CHEBI:15377"/>
        <dbReference type="ChEBI" id="CHEBI:15740"/>
        <dbReference type="ChEBI" id="CHEBI:49298"/>
        <dbReference type="ChEBI" id="CHEBI:64731"/>
        <dbReference type="EC" id="3.5.1.88"/>
    </reaction>
</comment>
<dbReference type="PIRSF" id="PIRSF004749">
    <property type="entry name" value="Pep_def"/>
    <property type="match status" value="1"/>
</dbReference>
<dbReference type="EMBL" id="JAQQLF010000007">
    <property type="protein sequence ID" value="MDC7716969.1"/>
    <property type="molecule type" value="Genomic_DNA"/>
</dbReference>
<feature type="active site" evidence="2">
    <location>
        <position position="134"/>
    </location>
</feature>
<dbReference type="RefSeq" id="WP_272751323.1">
    <property type="nucleotide sequence ID" value="NZ_JAQQLF010000007.1"/>
</dbReference>
<evidence type="ECO:0000256" key="2">
    <source>
        <dbReference type="HAMAP-Rule" id="MF_00163"/>
    </source>
</evidence>
<organism evidence="3 4">
    <name type="scientific">Vogesella aquatica</name>
    <dbReference type="NCBI Taxonomy" id="2984206"/>
    <lineage>
        <taxon>Bacteria</taxon>
        <taxon>Pseudomonadati</taxon>
        <taxon>Pseudomonadota</taxon>
        <taxon>Betaproteobacteria</taxon>
        <taxon>Neisseriales</taxon>
        <taxon>Chromobacteriaceae</taxon>
        <taxon>Vogesella</taxon>
    </lineage>
</organism>
<dbReference type="Pfam" id="PF01327">
    <property type="entry name" value="Pep_deformylase"/>
    <property type="match status" value="1"/>
</dbReference>